<dbReference type="PANTHER" id="PTHR46383">
    <property type="entry name" value="ASPARTATE AMINOTRANSFERASE"/>
    <property type="match status" value="1"/>
</dbReference>
<dbReference type="InterPro" id="IPR015422">
    <property type="entry name" value="PyrdxlP-dep_Trfase_small"/>
</dbReference>
<evidence type="ECO:0000256" key="5">
    <source>
        <dbReference type="ARBA" id="ARBA00022898"/>
    </source>
</evidence>
<dbReference type="FunFam" id="3.40.640.10:FF:000033">
    <property type="entry name" value="Aspartate aminotransferase"/>
    <property type="match status" value="1"/>
</dbReference>
<evidence type="ECO:0000256" key="1">
    <source>
        <dbReference type="ARBA" id="ARBA00001933"/>
    </source>
</evidence>
<protein>
    <recommendedName>
        <fullName evidence="6">Aminotransferase</fullName>
        <ecNumber evidence="6">2.6.1.-</ecNumber>
    </recommendedName>
</protein>
<dbReference type="HOGENOM" id="CLU_017584_4_3_7"/>
<dbReference type="OrthoDB" id="9804474at2"/>
<evidence type="ECO:0000313" key="8">
    <source>
        <dbReference type="EMBL" id="EHJ47254.1"/>
    </source>
</evidence>
<dbReference type="InterPro" id="IPR004839">
    <property type="entry name" value="Aminotransferase_I/II_large"/>
</dbReference>
<dbReference type="Proteomes" id="UP000004662">
    <property type="component" value="Chromosome"/>
</dbReference>
<dbReference type="Gene3D" id="3.40.640.10">
    <property type="entry name" value="Type I PLP-dependent aspartate aminotransferase-like (Major domain)"/>
    <property type="match status" value="1"/>
</dbReference>
<dbReference type="InterPro" id="IPR004838">
    <property type="entry name" value="NHTrfase_class1_PyrdxlP-BS"/>
</dbReference>
<evidence type="ECO:0000259" key="7">
    <source>
        <dbReference type="Pfam" id="PF00155"/>
    </source>
</evidence>
<evidence type="ECO:0000313" key="9">
    <source>
        <dbReference type="Proteomes" id="UP000004662"/>
    </source>
</evidence>
<evidence type="ECO:0000256" key="6">
    <source>
        <dbReference type="RuleBase" id="RU000481"/>
    </source>
</evidence>
<dbReference type="AlphaFoldDB" id="G7Q681"/>
<dbReference type="CDD" id="cd00609">
    <property type="entry name" value="AAT_like"/>
    <property type="match status" value="1"/>
</dbReference>
<organism evidence="8 9">
    <name type="scientific">Solidesulfovibrio carbinoliphilus subsp. oakridgensis</name>
    <dbReference type="NCBI Taxonomy" id="694327"/>
    <lineage>
        <taxon>Bacteria</taxon>
        <taxon>Pseudomonadati</taxon>
        <taxon>Thermodesulfobacteriota</taxon>
        <taxon>Desulfovibrionia</taxon>
        <taxon>Desulfovibrionales</taxon>
        <taxon>Desulfovibrionaceae</taxon>
        <taxon>Solidesulfovibrio</taxon>
    </lineage>
</organism>
<dbReference type="eggNOG" id="COG0436">
    <property type="taxonomic scope" value="Bacteria"/>
</dbReference>
<keyword evidence="4 6" id="KW-0808">Transferase</keyword>
<comment type="cofactor">
    <cofactor evidence="1 6">
        <name>pyridoxal 5'-phosphate</name>
        <dbReference type="ChEBI" id="CHEBI:597326"/>
    </cofactor>
</comment>
<dbReference type="GO" id="GO:0006520">
    <property type="term" value="P:amino acid metabolic process"/>
    <property type="evidence" value="ECO:0007669"/>
    <property type="project" value="InterPro"/>
</dbReference>
<dbReference type="SUPFAM" id="SSF53383">
    <property type="entry name" value="PLP-dependent transferases"/>
    <property type="match status" value="1"/>
</dbReference>
<accession>G7Q681</accession>
<gene>
    <name evidence="8" type="ORF">DFW101_1244</name>
</gene>
<evidence type="ECO:0000256" key="4">
    <source>
        <dbReference type="ARBA" id="ARBA00022679"/>
    </source>
</evidence>
<dbReference type="STRING" id="694327.DFW101_1244"/>
<keyword evidence="5" id="KW-0663">Pyridoxal phosphate</keyword>
<dbReference type="Gene3D" id="3.90.1150.10">
    <property type="entry name" value="Aspartate Aminotransferase, domain 1"/>
    <property type="match status" value="1"/>
</dbReference>
<keyword evidence="9" id="KW-1185">Reference proteome</keyword>
<dbReference type="EC" id="2.6.1.-" evidence="6"/>
<sequence length="394" mass="42333">MTSVRHVFSQRAHNIKISATKLMPMIASGMGDCASLGQGVPSFPTPPHVVEAVCRALRDSPAVGKYSLQPGMPELRWAVADRLAAEKGIAANPETEVAITVGGMEALLCAVLCLCERDDEVIVPEPFYPSHVEQVLLAEARPVFAPLRRGDWGLDPDAVAAAITPRTKAIIVNSPHNPTGSVFAEEDLRAVAEIALRHGLYVICDDTYDALAYDGPAFSLSSLASLRERLVAVGSFSKRYALTGWRVGFAYAPEPIMAQMLKVHDCTAICAPTPSQIAALASLTGPQTVYQEFVDTLAARRERICQRLDAMAPAIAYNRPGGAFYVMARYDLPGAPMDVATRLIREAHVITIPGDSFGPGGAASLRLSFGGDDAELDTACDRLAAWFAAERRKR</sequence>
<dbReference type="PROSITE" id="PS00105">
    <property type="entry name" value="AA_TRANSFER_CLASS_1"/>
    <property type="match status" value="1"/>
</dbReference>
<dbReference type="GO" id="GO:0008483">
    <property type="term" value="F:transaminase activity"/>
    <property type="evidence" value="ECO:0007669"/>
    <property type="project" value="UniProtKB-KW"/>
</dbReference>
<dbReference type="InterPro" id="IPR015424">
    <property type="entry name" value="PyrdxlP-dep_Trfase"/>
</dbReference>
<dbReference type="Pfam" id="PF00155">
    <property type="entry name" value="Aminotran_1_2"/>
    <property type="match status" value="1"/>
</dbReference>
<keyword evidence="3 6" id="KW-0032">Aminotransferase</keyword>
<dbReference type="RefSeq" id="WP_009180664.1">
    <property type="nucleotide sequence ID" value="NZ_CM001368.1"/>
</dbReference>
<evidence type="ECO:0000256" key="3">
    <source>
        <dbReference type="ARBA" id="ARBA00022576"/>
    </source>
</evidence>
<comment type="similarity">
    <text evidence="2 6">Belongs to the class-I pyridoxal-phosphate-dependent aminotransferase family.</text>
</comment>
<dbReference type="GO" id="GO:0030170">
    <property type="term" value="F:pyridoxal phosphate binding"/>
    <property type="evidence" value="ECO:0007669"/>
    <property type="project" value="InterPro"/>
</dbReference>
<dbReference type="InterPro" id="IPR015421">
    <property type="entry name" value="PyrdxlP-dep_Trfase_major"/>
</dbReference>
<name>G7Q681_9BACT</name>
<reference evidence="9" key="1">
    <citation type="journal article" date="2015" name="Genome Announc.">
        <title>High-Quality Draft Genome Sequence of Desulfovibrio carbinoliphilus FW-101-2B, an Organic Acid-Oxidizing Sulfate-Reducing Bacterium Isolated from Uranium(VI)-Contaminated Groundwater.</title>
        <authorList>
            <person name="Ramsay B.D."/>
            <person name="Hwang C."/>
            <person name="Woo H.L."/>
            <person name="Carroll S.L."/>
            <person name="Lucas S."/>
            <person name="Han J."/>
            <person name="Lapidus A.L."/>
            <person name="Cheng J.F."/>
            <person name="Goodwin L.A."/>
            <person name="Pitluck S."/>
            <person name="Peters L."/>
            <person name="Chertkov O."/>
            <person name="Held B."/>
            <person name="Detter J.C."/>
            <person name="Han C.S."/>
            <person name="Tapia R."/>
            <person name="Land M.L."/>
            <person name="Hauser L.J."/>
            <person name="Kyrpides N.C."/>
            <person name="Ivanova N.N."/>
            <person name="Mikhailova N."/>
            <person name="Pagani I."/>
            <person name="Woyke T."/>
            <person name="Arkin A.P."/>
            <person name="Dehal P."/>
            <person name="Chivian D."/>
            <person name="Criddle C.S."/>
            <person name="Wu W."/>
            <person name="Chakraborty R."/>
            <person name="Hazen T.C."/>
            <person name="Fields M.W."/>
        </authorList>
    </citation>
    <scope>NUCLEOTIDE SEQUENCE [LARGE SCALE GENOMIC DNA]</scope>
    <source>
        <strain evidence="9">FW-101-2B</strain>
    </source>
</reference>
<evidence type="ECO:0000256" key="2">
    <source>
        <dbReference type="ARBA" id="ARBA00007441"/>
    </source>
</evidence>
<dbReference type="PANTHER" id="PTHR46383:SF1">
    <property type="entry name" value="ASPARTATE AMINOTRANSFERASE"/>
    <property type="match status" value="1"/>
</dbReference>
<feature type="domain" description="Aminotransferase class I/classII large" evidence="7">
    <location>
        <begin position="33"/>
        <end position="383"/>
    </location>
</feature>
<dbReference type="InterPro" id="IPR050596">
    <property type="entry name" value="AspAT/PAT-like"/>
</dbReference>
<dbReference type="EMBL" id="CM001368">
    <property type="protein sequence ID" value="EHJ47254.1"/>
    <property type="molecule type" value="Genomic_DNA"/>
</dbReference>
<proteinExistence type="inferred from homology"/>